<protein>
    <submittedName>
        <fullName evidence="1">Uncharacterized protein</fullName>
    </submittedName>
</protein>
<comment type="caution">
    <text evidence="1">The sequence shown here is derived from an EMBL/GenBank/DDBJ whole genome shotgun (WGS) entry which is preliminary data.</text>
</comment>
<keyword evidence="3" id="KW-1185">Reference proteome</keyword>
<proteinExistence type="predicted"/>
<name>A0A8T1N8F6_CARIL</name>
<evidence type="ECO:0000313" key="2">
    <source>
        <dbReference type="EMBL" id="KAG6673109.1"/>
    </source>
</evidence>
<evidence type="ECO:0000313" key="1">
    <source>
        <dbReference type="EMBL" id="KAG6625460.1"/>
    </source>
</evidence>
<dbReference type="EMBL" id="CM031840">
    <property type="protein sequence ID" value="KAG6673109.1"/>
    <property type="molecule type" value="Genomic_DNA"/>
</dbReference>
<dbReference type="Proteomes" id="UP000811609">
    <property type="component" value="Chromosome 16"/>
</dbReference>
<dbReference type="AlphaFoldDB" id="A0A8T1N8F6"/>
<gene>
    <name evidence="1" type="ORF">CIPAW_16G098600</name>
    <name evidence="2" type="ORF">I3842_16G095400</name>
</gene>
<dbReference type="Proteomes" id="UP000811246">
    <property type="component" value="Chromosome 16"/>
</dbReference>
<organism evidence="1 3">
    <name type="scientific">Carya illinoinensis</name>
    <name type="common">Pecan</name>
    <dbReference type="NCBI Taxonomy" id="32201"/>
    <lineage>
        <taxon>Eukaryota</taxon>
        <taxon>Viridiplantae</taxon>
        <taxon>Streptophyta</taxon>
        <taxon>Embryophyta</taxon>
        <taxon>Tracheophyta</taxon>
        <taxon>Spermatophyta</taxon>
        <taxon>Magnoliopsida</taxon>
        <taxon>eudicotyledons</taxon>
        <taxon>Gunneridae</taxon>
        <taxon>Pentapetalae</taxon>
        <taxon>rosids</taxon>
        <taxon>fabids</taxon>
        <taxon>Fagales</taxon>
        <taxon>Juglandaceae</taxon>
        <taxon>Carya</taxon>
    </lineage>
</organism>
<evidence type="ECO:0000313" key="3">
    <source>
        <dbReference type="Proteomes" id="UP000811609"/>
    </source>
</evidence>
<reference evidence="1" key="1">
    <citation type="submission" date="2020-12" db="EMBL/GenBank/DDBJ databases">
        <title>WGS assembly of Carya illinoinensis cv. Pawnee.</title>
        <authorList>
            <person name="Platts A."/>
            <person name="Shu S."/>
            <person name="Wright S."/>
            <person name="Barry K."/>
            <person name="Edger P."/>
            <person name="Pires J.C."/>
            <person name="Schmutz J."/>
        </authorList>
    </citation>
    <scope>NUCLEOTIDE SEQUENCE</scope>
    <source>
        <tissue evidence="1">Leaf</tissue>
    </source>
</reference>
<reference evidence="2" key="2">
    <citation type="submission" date="2021-01" db="EMBL/GenBank/DDBJ databases">
        <authorList>
            <person name="Lovell J.T."/>
            <person name="Bentley N."/>
            <person name="Bhattarai G."/>
            <person name="Jenkins J.W."/>
            <person name="Sreedasyam A."/>
            <person name="Alarcon Y."/>
            <person name="Bock C."/>
            <person name="Boston L."/>
            <person name="Carlson J."/>
            <person name="Cervantes K."/>
            <person name="Clermont K."/>
            <person name="Krom N."/>
            <person name="Kubenka K."/>
            <person name="Mamidi S."/>
            <person name="Mattison C."/>
            <person name="Monteros M."/>
            <person name="Pisani C."/>
            <person name="Plott C."/>
            <person name="Rajasekar S."/>
            <person name="Rhein H.S."/>
            <person name="Rohla C."/>
            <person name="Song M."/>
            <person name="Hilaire R.S."/>
            <person name="Shu S."/>
            <person name="Wells L."/>
            <person name="Wang X."/>
            <person name="Webber J."/>
            <person name="Heerema R.J."/>
            <person name="Klein P."/>
            <person name="Conner P."/>
            <person name="Grauke L."/>
            <person name="Grimwood J."/>
            <person name="Schmutz J."/>
            <person name="Randall J.J."/>
        </authorList>
    </citation>
    <scope>NUCLEOTIDE SEQUENCE</scope>
    <source>
        <tissue evidence="2">Leaf</tissue>
    </source>
</reference>
<accession>A0A8T1N8F6</accession>
<sequence>MLSILLLPVPYQFLLLPSKSYQFCGLIYRCVKVTHVLPPSNRPSVLDGFLFQLSSPFC</sequence>
<dbReference type="EMBL" id="CM031824">
    <property type="protein sequence ID" value="KAG6625460.1"/>
    <property type="molecule type" value="Genomic_DNA"/>
</dbReference>